<dbReference type="AlphaFoldDB" id="A0A9D3WIJ7"/>
<accession>A0A9D3WIJ7</accession>
<name>A0A9D3WIJ7_9ROSI</name>
<organism evidence="2 3">
    <name type="scientific">Gossypium stocksii</name>
    <dbReference type="NCBI Taxonomy" id="47602"/>
    <lineage>
        <taxon>Eukaryota</taxon>
        <taxon>Viridiplantae</taxon>
        <taxon>Streptophyta</taxon>
        <taxon>Embryophyta</taxon>
        <taxon>Tracheophyta</taxon>
        <taxon>Spermatophyta</taxon>
        <taxon>Magnoliopsida</taxon>
        <taxon>eudicotyledons</taxon>
        <taxon>Gunneridae</taxon>
        <taxon>Pentapetalae</taxon>
        <taxon>rosids</taxon>
        <taxon>malvids</taxon>
        <taxon>Malvales</taxon>
        <taxon>Malvaceae</taxon>
        <taxon>Malvoideae</taxon>
        <taxon>Gossypium</taxon>
    </lineage>
</organism>
<evidence type="ECO:0000313" key="3">
    <source>
        <dbReference type="Proteomes" id="UP000828251"/>
    </source>
</evidence>
<gene>
    <name evidence="2" type="ORF">J1N35_000677</name>
</gene>
<proteinExistence type="predicted"/>
<keyword evidence="1" id="KW-0732">Signal</keyword>
<evidence type="ECO:0000256" key="1">
    <source>
        <dbReference type="SAM" id="SignalP"/>
    </source>
</evidence>
<dbReference type="OrthoDB" id="1422167at2759"/>
<comment type="caution">
    <text evidence="2">The sequence shown here is derived from an EMBL/GenBank/DDBJ whole genome shotgun (WGS) entry which is preliminary data.</text>
</comment>
<reference evidence="2 3" key="1">
    <citation type="journal article" date="2021" name="Plant Biotechnol. J.">
        <title>Multi-omics assisted identification of the key and species-specific regulatory components of drought-tolerant mechanisms in Gossypium stocksii.</title>
        <authorList>
            <person name="Yu D."/>
            <person name="Ke L."/>
            <person name="Zhang D."/>
            <person name="Wu Y."/>
            <person name="Sun Y."/>
            <person name="Mei J."/>
            <person name="Sun J."/>
            <person name="Sun Y."/>
        </authorList>
    </citation>
    <scope>NUCLEOTIDE SEQUENCE [LARGE SCALE GENOMIC DNA]</scope>
    <source>
        <strain evidence="3">cv. E1</strain>
        <tissue evidence="2">Leaf</tissue>
    </source>
</reference>
<sequence>MVFKIGIVLLISFYALTIQQIVAIIPPSDAIGQNCLAWKWMEKDGFSSSEAYKNLFSQVSDDVAIWKMIWRIPEPQMLEIGIHAFRDCTFAKTLWQIVVPRQAHNIFFSLSMKEWNIKAIVDTSYMWARSYRDLDVQMKSLGTIRRLSSWTSLVPS</sequence>
<evidence type="ECO:0000313" key="2">
    <source>
        <dbReference type="EMBL" id="KAH1129299.1"/>
    </source>
</evidence>
<feature type="chain" id="PRO_5039118171" description="Reverse transcriptase zinc-binding domain-containing protein" evidence="1">
    <location>
        <begin position="24"/>
        <end position="156"/>
    </location>
</feature>
<protein>
    <recommendedName>
        <fullName evidence="4">Reverse transcriptase zinc-binding domain-containing protein</fullName>
    </recommendedName>
</protein>
<dbReference type="Proteomes" id="UP000828251">
    <property type="component" value="Unassembled WGS sequence"/>
</dbReference>
<feature type="signal peptide" evidence="1">
    <location>
        <begin position="1"/>
        <end position="23"/>
    </location>
</feature>
<evidence type="ECO:0008006" key="4">
    <source>
        <dbReference type="Google" id="ProtNLM"/>
    </source>
</evidence>
<dbReference type="EMBL" id="JAIQCV010000001">
    <property type="protein sequence ID" value="KAH1129299.1"/>
    <property type="molecule type" value="Genomic_DNA"/>
</dbReference>
<keyword evidence="3" id="KW-1185">Reference proteome</keyword>